<sequence length="665" mass="72291">MSASFDVNDLTLEEKASLTSGGDLWHLQEIPAKGVPGWMITDGPHGLRKAVRSDTATDQSVPATCFPPAAGLSSSWDPDLIDRVGRAMREIYLPAFEYVIKHANPWTVMCSYNKVNGVYSAQNHRLLTEILRNEWGYDGVVMSDWGACHDRVASLAAGLNLEMPPSHSDDQIVHAVREGRLPEPLLDARAQELLDLAAKVAPAMAREGYRYDPKAHQDVARAAARESMVLLKNDDAVLPLSDDDDFAVVGEFARTSRYQGGGSSHITPTEMSSFLDALRNRGVEAEFAPGFTLDDADQDAALTKEAVDVASRHATTLLFIGLPESSESEGYDRTTMCIPAKQIELLHRLAKEDSRLVVVLSNGSSVITSTWQDDADAIIEGWLLGQSGGDATADIVFGDATPSGKLAQSIPVRLEDDPSYINFPGGEGTVDYGEGVFVGYRYYDTVGREVSFPFGFGLSYTTFSIDDLRVEAQGPCDAHVDVTVTNTGTRSGSETVQVYVEPKGPSPVARPKHELRAFRKVELGPGESRVVSFDLDARAFAYWSEARHDWHVEAGDYDIEVGSSSRDIDATGTVSLDGDGNSLELTDFSTYAEWIADPVGGPILTKAQESSDSERIQGMLANPKVMAFIQDFPLTMLEAFGGPDVAKVCSTAIAEYRRTRDIQDV</sequence>
<dbReference type="InterPro" id="IPR017853">
    <property type="entry name" value="GH"/>
</dbReference>
<evidence type="ECO:0000256" key="7">
    <source>
        <dbReference type="RuleBase" id="RU361161"/>
    </source>
</evidence>
<dbReference type="SMART" id="SM01217">
    <property type="entry name" value="Fn3_like"/>
    <property type="match status" value="1"/>
</dbReference>
<evidence type="ECO:0000256" key="6">
    <source>
        <dbReference type="ARBA" id="ARBA00074219"/>
    </source>
</evidence>
<dbReference type="STRING" id="1693.BMIN_0207"/>
<organism evidence="9 10">
    <name type="scientific">Bifidobacterium minimum</name>
    <dbReference type="NCBI Taxonomy" id="1693"/>
    <lineage>
        <taxon>Bacteria</taxon>
        <taxon>Bacillati</taxon>
        <taxon>Actinomycetota</taxon>
        <taxon>Actinomycetes</taxon>
        <taxon>Bifidobacteriales</taxon>
        <taxon>Bifidobacteriaceae</taxon>
        <taxon>Bifidobacterium</taxon>
    </lineage>
</organism>
<dbReference type="SUPFAM" id="SSF51445">
    <property type="entry name" value="(Trans)glycosidases"/>
    <property type="match status" value="1"/>
</dbReference>
<proteinExistence type="inferred from homology"/>
<dbReference type="SUPFAM" id="SSF52279">
    <property type="entry name" value="Beta-D-glucan exohydrolase, C-terminal domain"/>
    <property type="match status" value="1"/>
</dbReference>
<gene>
    <name evidence="9" type="ORF">BMIN_0207</name>
</gene>
<dbReference type="RefSeq" id="WP_022860960.1">
    <property type="nucleotide sequence ID" value="NZ_JGZD01000009.1"/>
</dbReference>
<dbReference type="InterPro" id="IPR026891">
    <property type="entry name" value="Fn3-like"/>
</dbReference>
<keyword evidence="4" id="KW-0119">Carbohydrate metabolism</keyword>
<dbReference type="GO" id="GO:0008422">
    <property type="term" value="F:beta-glucosidase activity"/>
    <property type="evidence" value="ECO:0007669"/>
    <property type="project" value="UniProtKB-ARBA"/>
</dbReference>
<dbReference type="PANTHER" id="PTHR42715:SF10">
    <property type="entry name" value="BETA-GLUCOSIDASE"/>
    <property type="match status" value="1"/>
</dbReference>
<dbReference type="PROSITE" id="PS00775">
    <property type="entry name" value="GLYCOSYL_HYDROL_F3"/>
    <property type="match status" value="1"/>
</dbReference>
<dbReference type="Gene3D" id="3.20.20.300">
    <property type="entry name" value="Glycoside hydrolase, family 3, N-terminal domain"/>
    <property type="match status" value="2"/>
</dbReference>
<dbReference type="eggNOG" id="COG1472">
    <property type="taxonomic scope" value="Bacteria"/>
</dbReference>
<dbReference type="InterPro" id="IPR050288">
    <property type="entry name" value="Cellulose_deg_GH3"/>
</dbReference>
<keyword evidence="3 7" id="KW-0378">Hydrolase</keyword>
<dbReference type="Proteomes" id="UP000029014">
    <property type="component" value="Unassembled WGS sequence"/>
</dbReference>
<evidence type="ECO:0000313" key="10">
    <source>
        <dbReference type="Proteomes" id="UP000029014"/>
    </source>
</evidence>
<evidence type="ECO:0000256" key="4">
    <source>
        <dbReference type="ARBA" id="ARBA00023277"/>
    </source>
</evidence>
<comment type="similarity">
    <text evidence="1 7">Belongs to the glycosyl hydrolase 3 family.</text>
</comment>
<evidence type="ECO:0000256" key="5">
    <source>
        <dbReference type="ARBA" id="ARBA00058905"/>
    </source>
</evidence>
<protein>
    <recommendedName>
        <fullName evidence="6">Exo-alpha-(1-&gt;6)-L-arabinopyranosidase</fullName>
    </recommendedName>
</protein>
<keyword evidence="7 9" id="KW-0326">Glycosidase</keyword>
<comment type="function">
    <text evidence="5">Catalyzes the hydrolysis of a non-reducing terminal alpha-L-arabinopyranosidic linkage in ginsenoside Rb2 (alpha-L-arabinopyranosyl-(1-&gt;6)-alpha-D-glucopyranosyl) to release alpha-D-glucopyranosyl (Rd). It is not able to hydrolyze alpha-L-arabinofuranosyl-(1-&gt;6)-alpha-D-glucopyranosyl (Rc).</text>
</comment>
<evidence type="ECO:0000256" key="3">
    <source>
        <dbReference type="ARBA" id="ARBA00022801"/>
    </source>
</evidence>
<name>A0A087BMR5_9BIFI</name>
<dbReference type="Pfam" id="PF01915">
    <property type="entry name" value="Glyco_hydro_3_C"/>
    <property type="match status" value="1"/>
</dbReference>
<dbReference type="Gene3D" id="2.60.40.10">
    <property type="entry name" value="Immunoglobulins"/>
    <property type="match status" value="1"/>
</dbReference>
<comment type="subunit">
    <text evidence="2">Homotetramer.</text>
</comment>
<keyword evidence="10" id="KW-1185">Reference proteome</keyword>
<dbReference type="InterPro" id="IPR001764">
    <property type="entry name" value="Glyco_hydro_3_N"/>
</dbReference>
<reference evidence="9 10" key="1">
    <citation type="submission" date="2014-03" db="EMBL/GenBank/DDBJ databases">
        <title>Genomics of Bifidobacteria.</title>
        <authorList>
            <person name="Ventura M."/>
            <person name="Milani C."/>
            <person name="Lugli G.A."/>
        </authorList>
    </citation>
    <scope>NUCLEOTIDE SEQUENCE [LARGE SCALE GENOMIC DNA]</scope>
    <source>
        <strain evidence="9 10">LMG 11592</strain>
    </source>
</reference>
<dbReference type="AlphaFoldDB" id="A0A087BMR5"/>
<dbReference type="Pfam" id="PF14310">
    <property type="entry name" value="Fn3-like"/>
    <property type="match status" value="1"/>
</dbReference>
<dbReference type="GO" id="GO:0005975">
    <property type="term" value="P:carbohydrate metabolic process"/>
    <property type="evidence" value="ECO:0007669"/>
    <property type="project" value="InterPro"/>
</dbReference>
<comment type="caution">
    <text evidence="9">The sequence shown here is derived from an EMBL/GenBank/DDBJ whole genome shotgun (WGS) entry which is preliminary data.</text>
</comment>
<dbReference type="InterPro" id="IPR036962">
    <property type="entry name" value="Glyco_hydro_3_N_sf"/>
</dbReference>
<dbReference type="PRINTS" id="PR00133">
    <property type="entry name" value="GLHYDRLASE3"/>
</dbReference>
<dbReference type="InterPro" id="IPR013783">
    <property type="entry name" value="Ig-like_fold"/>
</dbReference>
<dbReference type="FunFam" id="2.60.40.10:FF:000495">
    <property type="entry name" value="Periplasmic beta-glucosidase"/>
    <property type="match status" value="1"/>
</dbReference>
<dbReference type="InterPro" id="IPR019800">
    <property type="entry name" value="Glyco_hydro_3_AS"/>
</dbReference>
<dbReference type="InterPro" id="IPR036881">
    <property type="entry name" value="Glyco_hydro_3_C_sf"/>
</dbReference>
<dbReference type="PANTHER" id="PTHR42715">
    <property type="entry name" value="BETA-GLUCOSIDASE"/>
    <property type="match status" value="1"/>
</dbReference>
<dbReference type="EMBL" id="JGZD01000009">
    <property type="protein sequence ID" value="KFI72315.1"/>
    <property type="molecule type" value="Genomic_DNA"/>
</dbReference>
<accession>A0A087BMR5</accession>
<dbReference type="InterPro" id="IPR002772">
    <property type="entry name" value="Glyco_hydro_3_C"/>
</dbReference>
<dbReference type="Pfam" id="PF00933">
    <property type="entry name" value="Glyco_hydro_3"/>
    <property type="match status" value="1"/>
</dbReference>
<evidence type="ECO:0000256" key="2">
    <source>
        <dbReference type="ARBA" id="ARBA00011881"/>
    </source>
</evidence>
<feature type="domain" description="Fibronectin type III-like" evidence="8">
    <location>
        <begin position="494"/>
        <end position="565"/>
    </location>
</feature>
<evidence type="ECO:0000259" key="8">
    <source>
        <dbReference type="SMART" id="SM01217"/>
    </source>
</evidence>
<dbReference type="Gene3D" id="3.40.50.1700">
    <property type="entry name" value="Glycoside hydrolase family 3 C-terminal domain"/>
    <property type="match status" value="1"/>
</dbReference>
<evidence type="ECO:0000256" key="1">
    <source>
        <dbReference type="ARBA" id="ARBA00005336"/>
    </source>
</evidence>
<evidence type="ECO:0000313" key="9">
    <source>
        <dbReference type="EMBL" id="KFI72315.1"/>
    </source>
</evidence>